<name>A0A941ATG9_9BACI</name>
<dbReference type="RefSeq" id="WP_210597440.1">
    <property type="nucleotide sequence ID" value="NZ_JAGKSQ010000004.1"/>
</dbReference>
<comment type="caution">
    <text evidence="1">The sequence shown here is derived from an EMBL/GenBank/DDBJ whole genome shotgun (WGS) entry which is preliminary data.</text>
</comment>
<organism evidence="1 2">
    <name type="scientific">Halalkalibacter suaedae</name>
    <dbReference type="NCBI Taxonomy" id="2822140"/>
    <lineage>
        <taxon>Bacteria</taxon>
        <taxon>Bacillati</taxon>
        <taxon>Bacillota</taxon>
        <taxon>Bacilli</taxon>
        <taxon>Bacillales</taxon>
        <taxon>Bacillaceae</taxon>
        <taxon>Halalkalibacter</taxon>
    </lineage>
</organism>
<reference evidence="1" key="1">
    <citation type="submission" date="2021-03" db="EMBL/GenBank/DDBJ databases">
        <title>Bacillus suaedae sp. nov., isolated from Suaeda aralocaspica.</title>
        <authorList>
            <person name="Lei R.F.R."/>
        </authorList>
    </citation>
    <scope>NUCLEOTIDE SEQUENCE</scope>
    <source>
        <strain evidence="1">YZJH907-2</strain>
    </source>
</reference>
<evidence type="ECO:0000313" key="1">
    <source>
        <dbReference type="EMBL" id="MBP3951749.1"/>
    </source>
</evidence>
<keyword evidence="2" id="KW-1185">Reference proteome</keyword>
<dbReference type="InterPro" id="IPR043519">
    <property type="entry name" value="NT_sf"/>
</dbReference>
<gene>
    <name evidence="1" type="ORF">J7W16_11445</name>
</gene>
<dbReference type="EMBL" id="JAGKSQ010000004">
    <property type="protein sequence ID" value="MBP3951749.1"/>
    <property type="molecule type" value="Genomic_DNA"/>
</dbReference>
<dbReference type="Pfam" id="PF04229">
    <property type="entry name" value="GrpB"/>
    <property type="match status" value="1"/>
</dbReference>
<dbReference type="PANTHER" id="PTHR34822">
    <property type="entry name" value="GRPB DOMAIN PROTEIN (AFU_ORTHOLOGUE AFUA_1G01530)"/>
    <property type="match status" value="1"/>
</dbReference>
<dbReference type="Proteomes" id="UP000678228">
    <property type="component" value="Unassembled WGS sequence"/>
</dbReference>
<proteinExistence type="predicted"/>
<dbReference type="PANTHER" id="PTHR34822:SF1">
    <property type="entry name" value="GRPB FAMILY PROTEIN"/>
    <property type="match status" value="1"/>
</dbReference>
<accession>A0A941ATG9</accession>
<evidence type="ECO:0000313" key="2">
    <source>
        <dbReference type="Proteomes" id="UP000678228"/>
    </source>
</evidence>
<dbReference type="SUPFAM" id="SSF81301">
    <property type="entry name" value="Nucleotidyltransferase"/>
    <property type="match status" value="1"/>
</dbReference>
<dbReference type="Gene3D" id="3.30.460.10">
    <property type="entry name" value="Beta Polymerase, domain 2"/>
    <property type="match status" value="1"/>
</dbReference>
<dbReference type="AlphaFoldDB" id="A0A941ATG9"/>
<protein>
    <submittedName>
        <fullName evidence="1">GrpB family protein</fullName>
    </submittedName>
</protein>
<dbReference type="InterPro" id="IPR007344">
    <property type="entry name" value="GrpB/CoaE"/>
</dbReference>
<sequence length="171" mass="20331">MRKTNIVPWTKEWDIVYKQEETILKELFKDELIYIFHIGSTSVQAIGYAKPIIDILVVVKEIENVDLYNEELRKIGYEPKGEYGIPGRRYFPKGKENRTHHVHIFQVGNEHINAHLDFKEYLIKHPEDAKRYGDLKLKLAKQFPDNHYKYQMEKQGFVNELVEKAKSWALQ</sequence>